<gene>
    <name evidence="2" type="ORF">ASPBRDRAFT_139912</name>
</gene>
<protein>
    <submittedName>
        <fullName evidence="2">Uncharacterized protein</fullName>
    </submittedName>
</protein>
<name>A0A1L9U1D1_ASPBC</name>
<dbReference type="EMBL" id="KV878733">
    <property type="protein sequence ID" value="OJJ65481.1"/>
    <property type="molecule type" value="Genomic_DNA"/>
</dbReference>
<evidence type="ECO:0000313" key="2">
    <source>
        <dbReference type="EMBL" id="OJJ65481.1"/>
    </source>
</evidence>
<dbReference type="AlphaFoldDB" id="A0A1L9U1D1"/>
<dbReference type="VEuPathDB" id="FungiDB:ASPBRDRAFT_139912"/>
<accession>A0A1L9U1D1</accession>
<dbReference type="GeneID" id="93571636"/>
<evidence type="ECO:0000313" key="3">
    <source>
        <dbReference type="Proteomes" id="UP000184499"/>
    </source>
</evidence>
<keyword evidence="3" id="KW-1185">Reference proteome</keyword>
<reference evidence="3" key="1">
    <citation type="journal article" date="2017" name="Genome Biol.">
        <title>Comparative genomics reveals high biological diversity and specific adaptations in the industrially and medically important fungal genus Aspergillus.</title>
        <authorList>
            <person name="de Vries R.P."/>
            <person name="Riley R."/>
            <person name="Wiebenga A."/>
            <person name="Aguilar-Osorio G."/>
            <person name="Amillis S."/>
            <person name="Uchima C.A."/>
            <person name="Anderluh G."/>
            <person name="Asadollahi M."/>
            <person name="Askin M."/>
            <person name="Barry K."/>
            <person name="Battaglia E."/>
            <person name="Bayram O."/>
            <person name="Benocci T."/>
            <person name="Braus-Stromeyer S.A."/>
            <person name="Caldana C."/>
            <person name="Canovas D."/>
            <person name="Cerqueira G.C."/>
            <person name="Chen F."/>
            <person name="Chen W."/>
            <person name="Choi C."/>
            <person name="Clum A."/>
            <person name="Dos Santos R.A."/>
            <person name="Damasio A.R."/>
            <person name="Diallinas G."/>
            <person name="Emri T."/>
            <person name="Fekete E."/>
            <person name="Flipphi M."/>
            <person name="Freyberg S."/>
            <person name="Gallo A."/>
            <person name="Gournas C."/>
            <person name="Habgood R."/>
            <person name="Hainaut M."/>
            <person name="Harispe M.L."/>
            <person name="Henrissat B."/>
            <person name="Hilden K.S."/>
            <person name="Hope R."/>
            <person name="Hossain A."/>
            <person name="Karabika E."/>
            <person name="Karaffa L."/>
            <person name="Karanyi Z."/>
            <person name="Krasevec N."/>
            <person name="Kuo A."/>
            <person name="Kusch H."/>
            <person name="LaButti K."/>
            <person name="Lagendijk E.L."/>
            <person name="Lapidus A."/>
            <person name="Levasseur A."/>
            <person name="Lindquist E."/>
            <person name="Lipzen A."/>
            <person name="Logrieco A.F."/>
            <person name="MacCabe A."/>
            <person name="Maekelae M.R."/>
            <person name="Malavazi I."/>
            <person name="Melin P."/>
            <person name="Meyer V."/>
            <person name="Mielnichuk N."/>
            <person name="Miskei M."/>
            <person name="Molnar A.P."/>
            <person name="Mule G."/>
            <person name="Ngan C.Y."/>
            <person name="Orejas M."/>
            <person name="Orosz E."/>
            <person name="Ouedraogo J.P."/>
            <person name="Overkamp K.M."/>
            <person name="Park H.-S."/>
            <person name="Perrone G."/>
            <person name="Piumi F."/>
            <person name="Punt P.J."/>
            <person name="Ram A.F."/>
            <person name="Ramon A."/>
            <person name="Rauscher S."/>
            <person name="Record E."/>
            <person name="Riano-Pachon D.M."/>
            <person name="Robert V."/>
            <person name="Roehrig J."/>
            <person name="Ruller R."/>
            <person name="Salamov A."/>
            <person name="Salih N.S."/>
            <person name="Samson R.A."/>
            <person name="Sandor E."/>
            <person name="Sanguinetti M."/>
            <person name="Schuetze T."/>
            <person name="Sepcic K."/>
            <person name="Shelest E."/>
            <person name="Sherlock G."/>
            <person name="Sophianopoulou V."/>
            <person name="Squina F.M."/>
            <person name="Sun H."/>
            <person name="Susca A."/>
            <person name="Todd R.B."/>
            <person name="Tsang A."/>
            <person name="Unkles S.E."/>
            <person name="van de Wiele N."/>
            <person name="van Rossen-Uffink D."/>
            <person name="Oliveira J.V."/>
            <person name="Vesth T.C."/>
            <person name="Visser J."/>
            <person name="Yu J.-H."/>
            <person name="Zhou M."/>
            <person name="Andersen M.R."/>
            <person name="Archer D.B."/>
            <person name="Baker S.E."/>
            <person name="Benoit I."/>
            <person name="Brakhage A.A."/>
            <person name="Braus G.H."/>
            <person name="Fischer R."/>
            <person name="Frisvad J.C."/>
            <person name="Goldman G.H."/>
            <person name="Houbraken J."/>
            <person name="Oakley B."/>
            <person name="Pocsi I."/>
            <person name="Scazzocchio C."/>
            <person name="Seiboth B."/>
            <person name="vanKuyk P.A."/>
            <person name="Wortman J."/>
            <person name="Dyer P.S."/>
            <person name="Grigoriev I.V."/>
        </authorList>
    </citation>
    <scope>NUCLEOTIDE SEQUENCE [LARGE SCALE GENOMIC DNA]</scope>
    <source>
        <strain evidence="3">CBS 101740 / IMI 381727 / IBT 21946</strain>
    </source>
</reference>
<evidence type="ECO:0000256" key="1">
    <source>
        <dbReference type="SAM" id="MobiDB-lite"/>
    </source>
</evidence>
<dbReference type="RefSeq" id="XP_067472732.1">
    <property type="nucleotide sequence ID" value="XM_067619148.1"/>
</dbReference>
<dbReference type="OrthoDB" id="4385702at2759"/>
<sequence length="77" mass="8460">ETAPPSFPRFPRVQHAQEAGLSLPTESPMLCSPWDPVVAVSAENLMANIHRRSVHRQPSAPVPVRNIELLIPPMATD</sequence>
<feature type="non-terminal residue" evidence="2">
    <location>
        <position position="1"/>
    </location>
</feature>
<organism evidence="2 3">
    <name type="scientific">Aspergillus brasiliensis (strain CBS 101740 / IMI 381727 / IBT 21946)</name>
    <dbReference type="NCBI Taxonomy" id="767769"/>
    <lineage>
        <taxon>Eukaryota</taxon>
        <taxon>Fungi</taxon>
        <taxon>Dikarya</taxon>
        <taxon>Ascomycota</taxon>
        <taxon>Pezizomycotina</taxon>
        <taxon>Eurotiomycetes</taxon>
        <taxon>Eurotiomycetidae</taxon>
        <taxon>Eurotiales</taxon>
        <taxon>Aspergillaceae</taxon>
        <taxon>Aspergillus</taxon>
        <taxon>Aspergillus subgen. Circumdati</taxon>
    </lineage>
</organism>
<feature type="region of interest" description="Disordered" evidence="1">
    <location>
        <begin position="1"/>
        <end position="26"/>
    </location>
</feature>
<proteinExistence type="predicted"/>
<dbReference type="Proteomes" id="UP000184499">
    <property type="component" value="Unassembled WGS sequence"/>
</dbReference>